<evidence type="ECO:0000313" key="1">
    <source>
        <dbReference type="EMBL" id="TRD16679.1"/>
    </source>
</evidence>
<sequence>MLVVGMGVAVSGCGMIGKDGDAPEASAAPEAVSLLPDAKAQKVESETANSEIIDALMARRSVLPSGSSEAQLAEAVIAADMSPAAVELRAAVLRSKARDKNWLPKLDPRISLTGLSVLDGSLLTDLVLFGNGGKKAERNFARADIDVAAVALSQTRNQRIADALSLQNARAEAEEKLAISNAALTRLKEYRRVLAGRVGGGIENPSDLTNLDQIIASLDADAQTERRAAEGASGQLSVLTAGVMASPPNPTGFAVPGFGNDALPVLNAKAEAERARAEADLARASLSPQLSAGASGGAAGVSGGLSTGGSVMIFGREAQIESIEAQAAAAEGRVQAISEQTERQMQRARDDAASAEGGVRDAKDVAARLAENHRIFDAQFRAGQRKLLEAAKLYVSLTNQRKEAVSLAARAREARIELAREQGVLIDGSRI</sequence>
<organism evidence="1 2">
    <name type="scientific">Palleronia caenipelagi</name>
    <dbReference type="NCBI Taxonomy" id="2489174"/>
    <lineage>
        <taxon>Bacteria</taxon>
        <taxon>Pseudomonadati</taxon>
        <taxon>Pseudomonadota</taxon>
        <taxon>Alphaproteobacteria</taxon>
        <taxon>Rhodobacterales</taxon>
        <taxon>Roseobacteraceae</taxon>
        <taxon>Palleronia</taxon>
    </lineage>
</organism>
<comment type="caution">
    <text evidence="1">The sequence shown here is derived from an EMBL/GenBank/DDBJ whole genome shotgun (WGS) entry which is preliminary data.</text>
</comment>
<dbReference type="Proteomes" id="UP000318590">
    <property type="component" value="Unassembled WGS sequence"/>
</dbReference>
<keyword evidence="2" id="KW-1185">Reference proteome</keyword>
<protein>
    <recommendedName>
        <fullName evidence="3">TolC family protein</fullName>
    </recommendedName>
</protein>
<dbReference type="SUPFAM" id="SSF56954">
    <property type="entry name" value="Outer membrane efflux proteins (OEP)"/>
    <property type="match status" value="1"/>
</dbReference>
<evidence type="ECO:0000313" key="2">
    <source>
        <dbReference type="Proteomes" id="UP000318590"/>
    </source>
</evidence>
<dbReference type="EMBL" id="VFSV01000027">
    <property type="protein sequence ID" value="TRD16679.1"/>
    <property type="molecule type" value="Genomic_DNA"/>
</dbReference>
<proteinExistence type="predicted"/>
<gene>
    <name evidence="1" type="ORF">FEV53_13835</name>
</gene>
<evidence type="ECO:0008006" key="3">
    <source>
        <dbReference type="Google" id="ProtNLM"/>
    </source>
</evidence>
<accession>A0A547PRD2</accession>
<dbReference type="OrthoDB" id="7790365at2"/>
<dbReference type="RefSeq" id="WP_142835413.1">
    <property type="nucleotide sequence ID" value="NZ_VFSV01000027.1"/>
</dbReference>
<name>A0A547PRD2_9RHOB</name>
<dbReference type="AlphaFoldDB" id="A0A547PRD2"/>
<dbReference type="Gene3D" id="1.20.1600.10">
    <property type="entry name" value="Outer membrane efflux proteins (OEP)"/>
    <property type="match status" value="1"/>
</dbReference>
<reference evidence="1 2" key="1">
    <citation type="submission" date="2019-06" db="EMBL/GenBank/DDBJ databases">
        <title>Paenimaribius caenipelagi gen. nov., sp. nov., isolated from a tidal flat.</title>
        <authorList>
            <person name="Yoon J.-H."/>
        </authorList>
    </citation>
    <scope>NUCLEOTIDE SEQUENCE [LARGE SCALE GENOMIC DNA]</scope>
    <source>
        <strain evidence="1 2">JBTF-M29</strain>
    </source>
</reference>
<dbReference type="GO" id="GO:0015562">
    <property type="term" value="F:efflux transmembrane transporter activity"/>
    <property type="evidence" value="ECO:0007669"/>
    <property type="project" value="InterPro"/>
</dbReference>